<dbReference type="Gene3D" id="3.60.21.10">
    <property type="match status" value="1"/>
</dbReference>
<accession>A0AAE2MQR7</accession>
<dbReference type="SUPFAM" id="SSF56300">
    <property type="entry name" value="Metallo-dependent phosphatases"/>
    <property type="match status" value="1"/>
</dbReference>
<evidence type="ECO:0000313" key="2">
    <source>
        <dbReference type="Proteomes" id="UP000538507"/>
    </source>
</evidence>
<dbReference type="AlphaFoldDB" id="A0AAE2MQR7"/>
<organism evidence="1 2">
    <name type="scientific">Rhizobium leguminosarum</name>
    <dbReference type="NCBI Taxonomy" id="384"/>
    <lineage>
        <taxon>Bacteria</taxon>
        <taxon>Pseudomonadati</taxon>
        <taxon>Pseudomonadota</taxon>
        <taxon>Alphaproteobacteria</taxon>
        <taxon>Hyphomicrobiales</taxon>
        <taxon>Rhizobiaceae</taxon>
        <taxon>Rhizobium/Agrobacterium group</taxon>
        <taxon>Rhizobium</taxon>
    </lineage>
</organism>
<protein>
    <submittedName>
        <fullName evidence="1">Uncharacterized protein</fullName>
    </submittedName>
</protein>
<dbReference type="InterPro" id="IPR029052">
    <property type="entry name" value="Metallo-depent_PP-like"/>
</dbReference>
<comment type="caution">
    <text evidence="1">The sequence shown here is derived from an EMBL/GenBank/DDBJ whole genome shotgun (WGS) entry which is preliminary data.</text>
</comment>
<name>A0AAE2MQR7_RHILE</name>
<dbReference type="RefSeq" id="WP_210305940.1">
    <property type="nucleotide sequence ID" value="NZ_JACHAZ010000014.1"/>
</dbReference>
<dbReference type="EMBL" id="JACIGO010000014">
    <property type="protein sequence ID" value="MBB4294213.1"/>
    <property type="molecule type" value="Genomic_DNA"/>
</dbReference>
<evidence type="ECO:0000313" key="1">
    <source>
        <dbReference type="EMBL" id="MBB4294213.1"/>
    </source>
</evidence>
<sequence>MDRWLKNGAIDFFQELGIEPIDGWEEKASELLGEPMIEWRHSLPLKLQIGELLFVHAGIDTDVR</sequence>
<gene>
    <name evidence="1" type="ORF">GGE16_006312</name>
</gene>
<reference evidence="1 2" key="1">
    <citation type="submission" date="2020-08" db="EMBL/GenBank/DDBJ databases">
        <title>Genomic Encyclopedia of Type Strains, Phase IV (KMG-V): Genome sequencing to study the core and pangenomes of soil and plant-associated prokaryotes.</title>
        <authorList>
            <person name="Whitman W."/>
        </authorList>
    </citation>
    <scope>NUCLEOTIDE SEQUENCE [LARGE SCALE GENOMIC DNA]</scope>
    <source>
        <strain evidence="1 2">SEMIA 415</strain>
    </source>
</reference>
<proteinExistence type="predicted"/>
<dbReference type="Proteomes" id="UP000538507">
    <property type="component" value="Unassembled WGS sequence"/>
</dbReference>